<comment type="caution">
    <text evidence="2">The sequence shown here is derived from an EMBL/GenBank/DDBJ whole genome shotgun (WGS) entry which is preliminary data.</text>
</comment>
<keyword evidence="1" id="KW-0812">Transmembrane</keyword>
<organism evidence="2 3">
    <name type="scientific">Caerostris extrusa</name>
    <name type="common">Bark spider</name>
    <name type="synonym">Caerostris bankana</name>
    <dbReference type="NCBI Taxonomy" id="172846"/>
    <lineage>
        <taxon>Eukaryota</taxon>
        <taxon>Metazoa</taxon>
        <taxon>Ecdysozoa</taxon>
        <taxon>Arthropoda</taxon>
        <taxon>Chelicerata</taxon>
        <taxon>Arachnida</taxon>
        <taxon>Araneae</taxon>
        <taxon>Araneomorphae</taxon>
        <taxon>Entelegynae</taxon>
        <taxon>Araneoidea</taxon>
        <taxon>Araneidae</taxon>
        <taxon>Caerostris</taxon>
    </lineage>
</organism>
<name>A0AAV4XA35_CAEEX</name>
<keyword evidence="3" id="KW-1185">Reference proteome</keyword>
<keyword evidence="1" id="KW-1133">Transmembrane helix</keyword>
<dbReference type="Proteomes" id="UP001054945">
    <property type="component" value="Unassembled WGS sequence"/>
</dbReference>
<gene>
    <name evidence="2" type="ORF">CEXT_671681</name>
</gene>
<evidence type="ECO:0000313" key="3">
    <source>
        <dbReference type="Proteomes" id="UP001054945"/>
    </source>
</evidence>
<reference evidence="2 3" key="1">
    <citation type="submission" date="2021-06" db="EMBL/GenBank/DDBJ databases">
        <title>Caerostris extrusa draft genome.</title>
        <authorList>
            <person name="Kono N."/>
            <person name="Arakawa K."/>
        </authorList>
    </citation>
    <scope>NUCLEOTIDE SEQUENCE [LARGE SCALE GENOMIC DNA]</scope>
</reference>
<keyword evidence="1" id="KW-0472">Membrane</keyword>
<dbReference type="AlphaFoldDB" id="A0AAV4XA35"/>
<proteinExistence type="predicted"/>
<evidence type="ECO:0000313" key="2">
    <source>
        <dbReference type="EMBL" id="GIY91449.1"/>
    </source>
</evidence>
<sequence length="122" mass="13927">MLVKNKFFFTPAFPFQVTAMYLPALVFFSLLVVVSMATHRNFERYNSLQRSRRLGEGCVWSSDCSVQYSHCDAQTRECTCLPYHFQANNSICLPGQCQSSSSTHCFHSLAKGRSRILFHSNT</sequence>
<evidence type="ECO:0000256" key="1">
    <source>
        <dbReference type="SAM" id="Phobius"/>
    </source>
</evidence>
<protein>
    <recommendedName>
        <fullName evidence="4">EB domain-containing protein</fullName>
    </recommendedName>
</protein>
<evidence type="ECO:0008006" key="4">
    <source>
        <dbReference type="Google" id="ProtNLM"/>
    </source>
</evidence>
<feature type="transmembrane region" description="Helical" evidence="1">
    <location>
        <begin position="20"/>
        <end position="42"/>
    </location>
</feature>
<accession>A0AAV4XA35</accession>
<dbReference type="EMBL" id="BPLR01000011">
    <property type="protein sequence ID" value="GIY91449.1"/>
    <property type="molecule type" value="Genomic_DNA"/>
</dbReference>